<keyword evidence="1" id="KW-1133">Transmembrane helix</keyword>
<accession>A0A937UMV1</accession>
<dbReference type="InterPro" id="IPR029787">
    <property type="entry name" value="Nucleotide_cyclase"/>
</dbReference>
<evidence type="ECO:0000259" key="2">
    <source>
        <dbReference type="PROSITE" id="PS50887"/>
    </source>
</evidence>
<organism evidence="3 4">
    <name type="scientific">Frankia nepalensis</name>
    <dbReference type="NCBI Taxonomy" id="1836974"/>
    <lineage>
        <taxon>Bacteria</taxon>
        <taxon>Bacillati</taxon>
        <taxon>Actinomycetota</taxon>
        <taxon>Actinomycetes</taxon>
        <taxon>Frankiales</taxon>
        <taxon>Frankiaceae</taxon>
        <taxon>Frankia</taxon>
    </lineage>
</organism>
<dbReference type="Proteomes" id="UP000604475">
    <property type="component" value="Unassembled WGS sequence"/>
</dbReference>
<dbReference type="PANTHER" id="PTHR46663">
    <property type="entry name" value="DIGUANYLATE CYCLASE DGCT-RELATED"/>
    <property type="match status" value="1"/>
</dbReference>
<dbReference type="SUPFAM" id="SSF55073">
    <property type="entry name" value="Nucleotide cyclase"/>
    <property type="match status" value="1"/>
</dbReference>
<protein>
    <submittedName>
        <fullName evidence="3">GGDEF domain-containing protein</fullName>
    </submittedName>
</protein>
<dbReference type="CDD" id="cd01949">
    <property type="entry name" value="GGDEF"/>
    <property type="match status" value="1"/>
</dbReference>
<dbReference type="InterPro" id="IPR043128">
    <property type="entry name" value="Rev_trsase/Diguanyl_cyclase"/>
</dbReference>
<evidence type="ECO:0000313" key="4">
    <source>
        <dbReference type="Proteomes" id="UP000604475"/>
    </source>
</evidence>
<gene>
    <name evidence="3" type="ORF">I7412_19040</name>
</gene>
<keyword evidence="4" id="KW-1185">Reference proteome</keyword>
<feature type="transmembrane region" description="Helical" evidence="1">
    <location>
        <begin position="328"/>
        <end position="347"/>
    </location>
</feature>
<dbReference type="InterPro" id="IPR000160">
    <property type="entry name" value="GGDEF_dom"/>
</dbReference>
<dbReference type="Gene3D" id="3.30.70.270">
    <property type="match status" value="1"/>
</dbReference>
<dbReference type="EMBL" id="JAEACQ010000222">
    <property type="protein sequence ID" value="MBL7629219.1"/>
    <property type="molecule type" value="Genomic_DNA"/>
</dbReference>
<feature type="transmembrane region" description="Helical" evidence="1">
    <location>
        <begin position="121"/>
        <end position="138"/>
    </location>
</feature>
<feature type="transmembrane region" description="Helical" evidence="1">
    <location>
        <begin position="159"/>
        <end position="180"/>
    </location>
</feature>
<dbReference type="PROSITE" id="PS50887">
    <property type="entry name" value="GGDEF"/>
    <property type="match status" value="1"/>
</dbReference>
<dbReference type="Pfam" id="PF00990">
    <property type="entry name" value="GGDEF"/>
    <property type="match status" value="1"/>
</dbReference>
<name>A0A937UMV1_9ACTN</name>
<dbReference type="RefSeq" id="WP_203006813.1">
    <property type="nucleotide sequence ID" value="NZ_JADWYU010000387.1"/>
</dbReference>
<evidence type="ECO:0000313" key="3">
    <source>
        <dbReference type="EMBL" id="MBL7629219.1"/>
    </source>
</evidence>
<reference evidence="3" key="1">
    <citation type="submission" date="2020-12" db="EMBL/GenBank/DDBJ databases">
        <title>Genomic characterization of non-nitrogen-fixing Frankia strains.</title>
        <authorList>
            <person name="Carlos-Shanley C."/>
            <person name="Guerra T."/>
            <person name="Hahn D."/>
        </authorList>
    </citation>
    <scope>NUCLEOTIDE SEQUENCE</scope>
    <source>
        <strain evidence="3">CN6</strain>
    </source>
</reference>
<feature type="transmembrane region" description="Helical" evidence="1">
    <location>
        <begin position="54"/>
        <end position="76"/>
    </location>
</feature>
<feature type="transmembrane region" description="Helical" evidence="1">
    <location>
        <begin position="255"/>
        <end position="278"/>
    </location>
</feature>
<dbReference type="InterPro" id="IPR052163">
    <property type="entry name" value="DGC-Regulatory_Protein"/>
</dbReference>
<feature type="transmembrane region" description="Helical" evidence="1">
    <location>
        <begin position="227"/>
        <end position="249"/>
    </location>
</feature>
<sequence length="565" mass="60429">MTGFRGVGAVGPGIRRPFGAGHAPPLFLGAVVASALLIGLDVAFAVLLDYRAGQIATVLVCLAADIAAAAACLWTARHAGPGDRRWRVLIGVMAGGMTAGGLLAAVILLTGRPLAGETSSTLALLVFYALALAGLLCLPTDPLADESARRRYIPGRWHAITVLDCVLIVGSVVLLEWITVLGPVVRSSAHDLALFLLALVHNVAMMILATAVLLIASFRRPRSAMTLALLAVGLLTLGLTQNTLVYRVAHGAYELPLWSLVLFAAALLLIFLAALAPVPIQAQPDDLAPPRPRMMWAHAVLPYVVFGLAGLLVLCSLVTGARVDRFEIYGTVSLLVLVLFRQMITLAENTRLLAEIREREHKLHYQAFHDPLTGLANRALFTRRLQRAVTSAANPTGRCDTPADQTVAMAVLFLDLDHFKQVNDAFGHAAGDELLKITARRLRAETRAADTVARLGGDEFAVILDGAAPDDPRRIAERLTTAIQASCQLAGHQYDPCASLGLVTLDATSRPTSPDILLHQADLAMYAAKRQPADRLVVYHPGLLTRFGRDRARGSPVLRTSTPES</sequence>
<feature type="transmembrane region" description="Helical" evidence="1">
    <location>
        <begin position="192"/>
        <end position="215"/>
    </location>
</feature>
<dbReference type="SMART" id="SM00267">
    <property type="entry name" value="GGDEF"/>
    <property type="match status" value="1"/>
</dbReference>
<feature type="transmembrane region" description="Helical" evidence="1">
    <location>
        <begin position="299"/>
        <end position="322"/>
    </location>
</feature>
<evidence type="ECO:0000256" key="1">
    <source>
        <dbReference type="SAM" id="Phobius"/>
    </source>
</evidence>
<proteinExistence type="predicted"/>
<feature type="transmembrane region" description="Helical" evidence="1">
    <location>
        <begin position="88"/>
        <end position="109"/>
    </location>
</feature>
<comment type="caution">
    <text evidence="3">The sequence shown here is derived from an EMBL/GenBank/DDBJ whole genome shotgun (WGS) entry which is preliminary data.</text>
</comment>
<keyword evidence="1" id="KW-0472">Membrane</keyword>
<dbReference type="AlphaFoldDB" id="A0A937UMV1"/>
<dbReference type="PANTHER" id="PTHR46663:SF2">
    <property type="entry name" value="GGDEF DOMAIN-CONTAINING PROTEIN"/>
    <property type="match status" value="1"/>
</dbReference>
<keyword evidence="1" id="KW-0812">Transmembrane</keyword>
<feature type="domain" description="GGDEF" evidence="2">
    <location>
        <begin position="407"/>
        <end position="541"/>
    </location>
</feature>
<dbReference type="NCBIfam" id="TIGR00254">
    <property type="entry name" value="GGDEF"/>
    <property type="match status" value="1"/>
</dbReference>
<feature type="transmembrane region" description="Helical" evidence="1">
    <location>
        <begin position="26"/>
        <end position="48"/>
    </location>
</feature>